<proteinExistence type="inferred from homology"/>
<dbReference type="RefSeq" id="WP_307406588.1">
    <property type="nucleotide sequence ID" value="NZ_JAUSUR010000002.1"/>
</dbReference>
<sequence length="283" mass="32164">MKIIEAIEKVKNYHKGIFEGKKIDDQTTRDKILYGDANQECTGIVTTCWASVDVIRKAHAQGANLIICHEALFWNHGDHTDWLIESENTTFLAKKKLLDETGIVVWRDHDYIHSGIPKGDGTYIDGIFYGLSEKLGWSDYIIGDKENPLFFDLPETTAKDLAEDIINKLNLNGIKILGDTSTKVKKVKIPFHVLGDARDSIEEANKKDIDCFLTLELVDFTLAEYIRDSSMLNMNKVAINMGHFNLEEPGMEYMIHYLPDALNEDIPCTYIQSGDMYSYVTKD</sequence>
<reference evidence="3 4" key="1">
    <citation type="submission" date="2023-07" db="EMBL/GenBank/DDBJ databases">
        <title>Genomic Encyclopedia of Type Strains, Phase IV (KMG-IV): sequencing the most valuable type-strain genomes for metagenomic binning, comparative biology and taxonomic classification.</title>
        <authorList>
            <person name="Goeker M."/>
        </authorList>
    </citation>
    <scope>NUCLEOTIDE SEQUENCE [LARGE SCALE GENOMIC DNA]</scope>
    <source>
        <strain evidence="3 4">DSM 16784</strain>
    </source>
</reference>
<evidence type="ECO:0000256" key="2">
    <source>
        <dbReference type="ARBA" id="ARBA00022112"/>
    </source>
</evidence>
<name>A0ABU0E1B3_9FIRM</name>
<keyword evidence="4" id="KW-1185">Reference proteome</keyword>
<organism evidence="3 4">
    <name type="scientific">Breznakia pachnodae</name>
    <dbReference type="NCBI Taxonomy" id="265178"/>
    <lineage>
        <taxon>Bacteria</taxon>
        <taxon>Bacillati</taxon>
        <taxon>Bacillota</taxon>
        <taxon>Erysipelotrichia</taxon>
        <taxon>Erysipelotrichales</taxon>
        <taxon>Erysipelotrichaceae</taxon>
        <taxon>Breznakia</taxon>
    </lineage>
</organism>
<comment type="similarity">
    <text evidence="1">Belongs to the GTP cyclohydrolase I type 2/NIF3 family.</text>
</comment>
<comment type="caution">
    <text evidence="3">The sequence shown here is derived from an EMBL/GenBank/DDBJ whole genome shotgun (WGS) entry which is preliminary data.</text>
</comment>
<dbReference type="SUPFAM" id="SSF102705">
    <property type="entry name" value="NIF3 (NGG1p interacting factor 3)-like"/>
    <property type="match status" value="1"/>
</dbReference>
<evidence type="ECO:0000313" key="4">
    <source>
        <dbReference type="Proteomes" id="UP001230220"/>
    </source>
</evidence>
<evidence type="ECO:0000313" key="3">
    <source>
        <dbReference type="EMBL" id="MDQ0360574.1"/>
    </source>
</evidence>
<dbReference type="Pfam" id="PF01784">
    <property type="entry name" value="DUF34_NIF3"/>
    <property type="match status" value="1"/>
</dbReference>
<dbReference type="InterPro" id="IPR002678">
    <property type="entry name" value="DUF34/NIF3"/>
</dbReference>
<dbReference type="EMBL" id="JAUSUR010000002">
    <property type="protein sequence ID" value="MDQ0360574.1"/>
    <property type="molecule type" value="Genomic_DNA"/>
</dbReference>
<gene>
    <name evidence="3" type="ORF">J2S15_001319</name>
</gene>
<evidence type="ECO:0000256" key="1">
    <source>
        <dbReference type="ARBA" id="ARBA00006964"/>
    </source>
</evidence>
<dbReference type="Proteomes" id="UP001230220">
    <property type="component" value="Unassembled WGS sequence"/>
</dbReference>
<protein>
    <recommendedName>
        <fullName evidence="2">GTP cyclohydrolase 1 type 2 homolog</fullName>
    </recommendedName>
</protein>
<dbReference type="InterPro" id="IPR036069">
    <property type="entry name" value="DUF34/NIF3_sf"/>
</dbReference>
<dbReference type="Gene3D" id="3.40.1390.30">
    <property type="entry name" value="NIF3 (NGG1p interacting factor 3)-like"/>
    <property type="match status" value="1"/>
</dbReference>
<accession>A0ABU0E1B3</accession>